<name>U5SE56_9LACT</name>
<sequence length="172" mass="18720">MKKIQGAYPTIEETTTKVEQLLKEGYRSDNITVVASKENIEAIQGQTLAEVEAVTTEEQSTSVWDKVKNVFSNEEDSPLGKYGFDKETTQKYTDAIKNDEFVVLIDDDTQQIEDDQKAQPIFVAPNANTTAPGFGVNPIIPGVGPTPGSANKDSNGGTLADPHLPNIEDHPK</sequence>
<dbReference type="PATRIC" id="fig|1266845.5.peg.1777"/>
<reference evidence="3 4" key="1">
    <citation type="journal article" date="2013" name="Genome Announc.">
        <title>Complete Genome Sequence of Carnobacterium gilichinskyi Strain WN1359T (DSM 27470T).</title>
        <authorList>
            <person name="Leonard M.T."/>
            <person name="Panayotova N."/>
            <person name="Farmerie W.G."/>
            <person name="Triplett E.W."/>
            <person name="Nicholson W.L."/>
        </authorList>
    </citation>
    <scope>NUCLEOTIDE SEQUENCE [LARGE SCALE GENOMIC DNA]</scope>
    <source>
        <strain evidence="3 4">WN1359</strain>
    </source>
</reference>
<dbReference type="AlphaFoldDB" id="U5SE56"/>
<dbReference type="InterPro" id="IPR025889">
    <property type="entry name" value="GSP17M-like_dom"/>
</dbReference>
<dbReference type="Pfam" id="PF11181">
    <property type="entry name" value="YflT"/>
    <property type="match status" value="1"/>
</dbReference>
<dbReference type="Proteomes" id="UP000017469">
    <property type="component" value="Chromosome"/>
</dbReference>
<protein>
    <recommendedName>
        <fullName evidence="2">General stress protein 17M-like domain-containing protein</fullName>
    </recommendedName>
</protein>
<feature type="compositionally biased region" description="Polar residues" evidence="1">
    <location>
        <begin position="148"/>
        <end position="157"/>
    </location>
</feature>
<organism evidence="3 4">
    <name type="scientific">Carnobacterium inhibens subsp. gilichinskyi</name>
    <dbReference type="NCBI Taxonomy" id="1266845"/>
    <lineage>
        <taxon>Bacteria</taxon>
        <taxon>Bacillati</taxon>
        <taxon>Bacillota</taxon>
        <taxon>Bacilli</taxon>
        <taxon>Lactobacillales</taxon>
        <taxon>Carnobacteriaceae</taxon>
        <taxon>Carnobacterium</taxon>
    </lineage>
</organism>
<proteinExistence type="predicted"/>
<evidence type="ECO:0000259" key="2">
    <source>
        <dbReference type="Pfam" id="PF11181"/>
    </source>
</evidence>
<gene>
    <name evidence="3" type="ORF">Q783_09420</name>
</gene>
<dbReference type="EMBL" id="CP006812">
    <property type="protein sequence ID" value="AGY82398.1"/>
    <property type="molecule type" value="Genomic_DNA"/>
</dbReference>
<dbReference type="RefSeq" id="WP_023179108.1">
    <property type="nucleotide sequence ID" value="NC_022606.1"/>
</dbReference>
<evidence type="ECO:0000313" key="4">
    <source>
        <dbReference type="Proteomes" id="UP000017469"/>
    </source>
</evidence>
<evidence type="ECO:0000256" key="1">
    <source>
        <dbReference type="SAM" id="MobiDB-lite"/>
    </source>
</evidence>
<dbReference type="KEGG" id="caw:Q783_09420"/>
<dbReference type="STRING" id="1266845.Q783_09420"/>
<evidence type="ECO:0000313" key="3">
    <source>
        <dbReference type="EMBL" id="AGY82398.1"/>
    </source>
</evidence>
<dbReference type="HOGENOM" id="CLU_1591584_0_0_9"/>
<feature type="domain" description="General stress protein 17M-like" evidence="2">
    <location>
        <begin position="6"/>
        <end position="97"/>
    </location>
</feature>
<feature type="region of interest" description="Disordered" evidence="1">
    <location>
        <begin position="138"/>
        <end position="172"/>
    </location>
</feature>
<accession>U5SE56</accession>